<evidence type="ECO:0000256" key="2">
    <source>
        <dbReference type="ARBA" id="ARBA00010323"/>
    </source>
</evidence>
<organism evidence="7 8">
    <name type="scientific">Rhizoctonia solani 123E</name>
    <dbReference type="NCBI Taxonomy" id="1423351"/>
    <lineage>
        <taxon>Eukaryota</taxon>
        <taxon>Fungi</taxon>
        <taxon>Dikarya</taxon>
        <taxon>Basidiomycota</taxon>
        <taxon>Agaricomycotina</taxon>
        <taxon>Agaricomycetes</taxon>
        <taxon>Cantharellales</taxon>
        <taxon>Ceratobasidiaceae</taxon>
        <taxon>Rhizoctonia</taxon>
    </lineage>
</organism>
<dbReference type="HOGENOM" id="CLU_021430_1_1_1"/>
<feature type="transmembrane region" description="Helical" evidence="6">
    <location>
        <begin position="479"/>
        <end position="496"/>
    </location>
</feature>
<gene>
    <name evidence="7" type="ORF">V565_051580</name>
</gene>
<dbReference type="PANTHER" id="PTHR13285:SF18">
    <property type="entry name" value="PROTEIN-CYSTEINE N-PALMITOYLTRANSFERASE RASP"/>
    <property type="match status" value="1"/>
</dbReference>
<dbReference type="Pfam" id="PF03062">
    <property type="entry name" value="MBOAT"/>
    <property type="match status" value="1"/>
</dbReference>
<feature type="transmembrane region" description="Helical" evidence="6">
    <location>
        <begin position="447"/>
        <end position="473"/>
    </location>
</feature>
<dbReference type="InterPro" id="IPR004299">
    <property type="entry name" value="MBOAT_fam"/>
</dbReference>
<feature type="transmembrane region" description="Helical" evidence="6">
    <location>
        <begin position="380"/>
        <end position="399"/>
    </location>
</feature>
<accession>A0A074RY55</accession>
<evidence type="ECO:0000256" key="3">
    <source>
        <dbReference type="ARBA" id="ARBA00022692"/>
    </source>
</evidence>
<comment type="caution">
    <text evidence="7">The sequence shown here is derived from an EMBL/GenBank/DDBJ whole genome shotgun (WGS) entry which is preliminary data.</text>
</comment>
<comment type="similarity">
    <text evidence="2">Belongs to the membrane-bound acyltransferase family.</text>
</comment>
<feature type="transmembrane region" description="Helical" evidence="6">
    <location>
        <begin position="345"/>
        <end position="368"/>
    </location>
</feature>
<dbReference type="PANTHER" id="PTHR13285">
    <property type="entry name" value="ACYLTRANSFERASE"/>
    <property type="match status" value="1"/>
</dbReference>
<feature type="transmembrane region" description="Helical" evidence="6">
    <location>
        <begin position="61"/>
        <end position="80"/>
    </location>
</feature>
<keyword evidence="8" id="KW-1185">Reference proteome</keyword>
<evidence type="ECO:0000256" key="5">
    <source>
        <dbReference type="ARBA" id="ARBA00023136"/>
    </source>
</evidence>
<dbReference type="OrthoDB" id="420606at2759"/>
<proteinExistence type="inferred from homology"/>
<reference evidence="7 8" key="1">
    <citation type="submission" date="2013-12" db="EMBL/GenBank/DDBJ databases">
        <authorList>
            <person name="Cubeta M."/>
            <person name="Pakala S."/>
            <person name="Fedorova N."/>
            <person name="Thomas E."/>
            <person name="Dean R."/>
            <person name="Jabaji S."/>
            <person name="Neate S."/>
            <person name="Toda T."/>
            <person name="Tavantzis S."/>
            <person name="Vilgalys R."/>
            <person name="Bharathan N."/>
            <person name="Pakala S."/>
            <person name="Losada L.S."/>
            <person name="Zafar N."/>
            <person name="Nierman W."/>
        </authorList>
    </citation>
    <scope>NUCLEOTIDE SEQUENCE [LARGE SCALE GENOMIC DNA]</scope>
    <source>
        <strain evidence="7 8">123E</strain>
    </source>
</reference>
<dbReference type="InterPro" id="IPR051085">
    <property type="entry name" value="MB_O-acyltransferase"/>
</dbReference>
<dbReference type="STRING" id="1423351.A0A074RY55"/>
<keyword evidence="4 6" id="KW-1133">Transmembrane helix</keyword>
<evidence type="ECO:0000313" key="7">
    <source>
        <dbReference type="EMBL" id="KEP52031.1"/>
    </source>
</evidence>
<evidence type="ECO:0000256" key="6">
    <source>
        <dbReference type="SAM" id="Phobius"/>
    </source>
</evidence>
<sequence length="588" mass="67266">MPGDMQSVRPLSPLMVYEPPQNEWKSLGVVSLTVQTPTSSNFTPPETQSPPPPSRWRTPEFLFYGVAFLIVVPYMVKVPYDISNESNPNFYKILSRLQEGWLFGRRVDNSDAQYRSFRSNIPSLIALSTLHLLSGKLYTRTARFLSNGSENNGSGGSYNPSRIPYLLVFSLLMLAGLHGTSALKILAILTANYWVAMLKIPVLTWIFNGVVLFASNWYEGFHFGAVHGALASLDNLPGFYPRWHISFNITMLRLLSFNMDYYWASRGALAVEMIDSKPSSTMTHKQRVAISHPLELYSFTNFLVYVLYPALYIAGPIMGFNDFIWQLRRPQRANGSDRVSFPTAYALRFLACLFTLEVILHMMYVVAIKDTRAWYGLSPLQLSMVGFWNLIIVWMKLLIPWRFFRLWALADGIDPPENMVRCMANNYSALGFWRSWHRSYNLWVIRYIYIPLGGSTHVLRNTLIVFSFVALWHDLSFKLLAWGWLVSLFVIPEVLARSIVSRSKFGDRPWYRHACALGGVGNILLMMGANLVGFVIGVDGMRYFVSELIGSWQGIRFLLAACACLFIAVQVMFEYREEEARRGIYRRC</sequence>
<name>A0A074RY55_9AGAM</name>
<comment type="subcellular location">
    <subcellularLocation>
        <location evidence="1">Membrane</location>
        <topology evidence="1">Multi-pass membrane protein</topology>
    </subcellularLocation>
</comment>
<dbReference type="GO" id="GO:0005783">
    <property type="term" value="C:endoplasmic reticulum"/>
    <property type="evidence" value="ECO:0007669"/>
    <property type="project" value="TreeGrafter"/>
</dbReference>
<dbReference type="EMBL" id="AZST01000128">
    <property type="protein sequence ID" value="KEP52031.1"/>
    <property type="molecule type" value="Genomic_DNA"/>
</dbReference>
<feature type="transmembrane region" description="Helical" evidence="6">
    <location>
        <begin position="557"/>
        <end position="575"/>
    </location>
</feature>
<evidence type="ECO:0000313" key="8">
    <source>
        <dbReference type="Proteomes" id="UP000027456"/>
    </source>
</evidence>
<evidence type="ECO:0000256" key="4">
    <source>
        <dbReference type="ARBA" id="ARBA00022989"/>
    </source>
</evidence>
<dbReference type="Proteomes" id="UP000027456">
    <property type="component" value="Unassembled WGS sequence"/>
</dbReference>
<feature type="transmembrane region" description="Helical" evidence="6">
    <location>
        <begin position="193"/>
        <end position="214"/>
    </location>
</feature>
<feature type="transmembrane region" description="Helical" evidence="6">
    <location>
        <begin position="302"/>
        <end position="324"/>
    </location>
</feature>
<feature type="transmembrane region" description="Helical" evidence="6">
    <location>
        <begin position="516"/>
        <end position="537"/>
    </location>
</feature>
<keyword evidence="5 6" id="KW-0472">Membrane</keyword>
<dbReference type="GO" id="GO:0008374">
    <property type="term" value="F:O-acyltransferase activity"/>
    <property type="evidence" value="ECO:0007669"/>
    <property type="project" value="TreeGrafter"/>
</dbReference>
<dbReference type="GO" id="GO:0006506">
    <property type="term" value="P:GPI anchor biosynthetic process"/>
    <property type="evidence" value="ECO:0007669"/>
    <property type="project" value="TreeGrafter"/>
</dbReference>
<evidence type="ECO:0000256" key="1">
    <source>
        <dbReference type="ARBA" id="ARBA00004141"/>
    </source>
</evidence>
<feature type="transmembrane region" description="Helical" evidence="6">
    <location>
        <begin position="163"/>
        <end position="186"/>
    </location>
</feature>
<dbReference type="GO" id="GO:0016020">
    <property type="term" value="C:membrane"/>
    <property type="evidence" value="ECO:0007669"/>
    <property type="project" value="UniProtKB-SubCell"/>
</dbReference>
<keyword evidence="3 6" id="KW-0812">Transmembrane</keyword>
<dbReference type="AlphaFoldDB" id="A0A074RY55"/>
<protein>
    <submittedName>
        <fullName evidence="7">Glycerol:H+ symporter (GUP1)</fullName>
    </submittedName>
</protein>